<evidence type="ECO:0000313" key="2">
    <source>
        <dbReference type="EMBL" id="KAE9069154.1"/>
    </source>
</evidence>
<proteinExistence type="predicted"/>
<dbReference type="Proteomes" id="UP000440367">
    <property type="component" value="Unassembled WGS sequence"/>
</dbReference>
<dbReference type="EMBL" id="QXGA01003755">
    <property type="protein sequence ID" value="KAE9079686.1"/>
    <property type="molecule type" value="Genomic_DNA"/>
</dbReference>
<evidence type="ECO:0000313" key="4">
    <source>
        <dbReference type="EMBL" id="KAE9178209.1"/>
    </source>
</evidence>
<dbReference type="Proteomes" id="UP000440732">
    <property type="component" value="Unassembled WGS sequence"/>
</dbReference>
<organism evidence="1 6">
    <name type="scientific">Phytophthora fragariae</name>
    <dbReference type="NCBI Taxonomy" id="53985"/>
    <lineage>
        <taxon>Eukaryota</taxon>
        <taxon>Sar</taxon>
        <taxon>Stramenopiles</taxon>
        <taxon>Oomycota</taxon>
        <taxon>Peronosporomycetes</taxon>
        <taxon>Peronosporales</taxon>
        <taxon>Peronosporaceae</taxon>
        <taxon>Phytophthora</taxon>
    </lineage>
</organism>
<evidence type="ECO:0000313" key="3">
    <source>
        <dbReference type="EMBL" id="KAE9079686.1"/>
    </source>
</evidence>
<name>A0A6A3DMG6_9STRA</name>
<comment type="caution">
    <text evidence="1">The sequence shown here is derived from an EMBL/GenBank/DDBJ whole genome shotgun (WGS) entry which is preliminary data.</text>
</comment>
<evidence type="ECO:0000313" key="9">
    <source>
        <dbReference type="Proteomes" id="UP000440732"/>
    </source>
</evidence>
<dbReference type="EMBL" id="QXGE01003469">
    <property type="protein sequence ID" value="KAE9274926.1"/>
    <property type="molecule type" value="Genomic_DNA"/>
</dbReference>
<evidence type="ECO:0000313" key="8">
    <source>
        <dbReference type="Proteomes" id="UP000440367"/>
    </source>
</evidence>
<dbReference type="Proteomes" id="UP000437068">
    <property type="component" value="Unassembled WGS sequence"/>
</dbReference>
<dbReference type="EMBL" id="QXFZ01003424">
    <property type="protein sequence ID" value="KAE9069154.1"/>
    <property type="molecule type" value="Genomic_DNA"/>
</dbReference>
<gene>
    <name evidence="5" type="ORF">PF001_g26833</name>
    <name evidence="4" type="ORF">PF002_g28131</name>
    <name evidence="3" type="ORF">PF006_g27464</name>
    <name evidence="2" type="ORF">PF007_g27429</name>
    <name evidence="1" type="ORF">PF009_g28337</name>
</gene>
<evidence type="ECO:0000313" key="6">
    <source>
        <dbReference type="Proteomes" id="UP000429523"/>
    </source>
</evidence>
<reference evidence="6 7" key="1">
    <citation type="submission" date="2018-08" db="EMBL/GenBank/DDBJ databases">
        <title>Genomic investigation of the strawberry pathogen Phytophthora fragariae indicates pathogenicity is determined by transcriptional variation in three key races.</title>
        <authorList>
            <person name="Adams T.M."/>
            <person name="Armitage A.D."/>
            <person name="Sobczyk M.K."/>
            <person name="Bates H.J."/>
            <person name="Dunwell J.M."/>
            <person name="Nellist C.F."/>
            <person name="Harrison R.J."/>
        </authorList>
    </citation>
    <scope>NUCLEOTIDE SEQUENCE [LARGE SCALE GENOMIC DNA]</scope>
    <source>
        <strain evidence="5 7">A4</strain>
        <strain evidence="4 8">BC-1</strain>
        <strain evidence="3 9">NOV-5</strain>
        <strain evidence="2 10">NOV-71</strain>
        <strain evidence="1 6">NOV-9</strain>
    </source>
</reference>
<dbReference type="Proteomes" id="UP000441208">
    <property type="component" value="Unassembled WGS sequence"/>
</dbReference>
<dbReference type="AlphaFoldDB" id="A0A6A3DMG6"/>
<evidence type="ECO:0000313" key="5">
    <source>
        <dbReference type="EMBL" id="KAE9274926.1"/>
    </source>
</evidence>
<evidence type="ECO:0000313" key="1">
    <source>
        <dbReference type="EMBL" id="KAE8921386.1"/>
    </source>
</evidence>
<dbReference type="EMBL" id="QXGF01003523">
    <property type="protein sequence ID" value="KAE8921386.1"/>
    <property type="molecule type" value="Genomic_DNA"/>
</dbReference>
<evidence type="ECO:0000313" key="7">
    <source>
        <dbReference type="Proteomes" id="UP000437068"/>
    </source>
</evidence>
<evidence type="ECO:0000313" key="10">
    <source>
        <dbReference type="Proteomes" id="UP000441208"/>
    </source>
</evidence>
<dbReference type="EMBL" id="QXGD01003369">
    <property type="protein sequence ID" value="KAE9178209.1"/>
    <property type="molecule type" value="Genomic_DNA"/>
</dbReference>
<accession>A0A6A3DMG6</accession>
<dbReference type="Proteomes" id="UP000429523">
    <property type="component" value="Unassembled WGS sequence"/>
</dbReference>
<protein>
    <submittedName>
        <fullName evidence="1">Uncharacterized protein</fullName>
    </submittedName>
</protein>
<sequence length="67" mass="7355">MPVLVAGVVLCCHCQLPAWCRCQLPAWSVAAVASGRFGLLLPVPVAGFICCWQCQLPAWCWCCRCRC</sequence>